<protein>
    <submittedName>
        <fullName evidence="3">Tripartite tricarboxylate transporter TctB family protein</fullName>
    </submittedName>
</protein>
<feature type="domain" description="DUF1468" evidence="2">
    <location>
        <begin position="12"/>
        <end position="167"/>
    </location>
</feature>
<reference evidence="3 4" key="1">
    <citation type="submission" date="2024-01" db="EMBL/GenBank/DDBJ databases">
        <title>New evidence supports the origin of RcGTA from prophage.</title>
        <authorList>
            <person name="Xu Y."/>
            <person name="Liu B."/>
            <person name="Chen F."/>
        </authorList>
    </citation>
    <scope>NUCLEOTIDE SEQUENCE [LARGE SCALE GENOMIC DNA]</scope>
    <source>
        <strain evidence="3 4">CBW1107-2</strain>
    </source>
</reference>
<dbReference type="EMBL" id="JAZHFV010000001">
    <property type="protein sequence ID" value="MEX4006580.1"/>
    <property type="molecule type" value="Genomic_DNA"/>
</dbReference>
<comment type="caution">
    <text evidence="3">The sequence shown here is derived from an EMBL/GenBank/DDBJ whole genome shotgun (WGS) entry which is preliminary data.</text>
</comment>
<feature type="transmembrane region" description="Helical" evidence="1">
    <location>
        <begin position="90"/>
        <end position="121"/>
    </location>
</feature>
<accession>A0ABV3WPI6</accession>
<feature type="transmembrane region" description="Helical" evidence="1">
    <location>
        <begin position="51"/>
        <end position="69"/>
    </location>
</feature>
<organism evidence="3 4">
    <name type="scientific">Neoaquamicrobium sediminum</name>
    <dbReference type="NCBI Taxonomy" id="1849104"/>
    <lineage>
        <taxon>Bacteria</taxon>
        <taxon>Pseudomonadati</taxon>
        <taxon>Pseudomonadota</taxon>
        <taxon>Alphaproteobacteria</taxon>
        <taxon>Hyphomicrobiales</taxon>
        <taxon>Phyllobacteriaceae</taxon>
        <taxon>Neoaquamicrobium</taxon>
    </lineage>
</organism>
<keyword evidence="4" id="KW-1185">Reference proteome</keyword>
<keyword evidence="1" id="KW-0472">Membrane</keyword>
<dbReference type="Proteomes" id="UP001559025">
    <property type="component" value="Unassembled WGS sequence"/>
</dbReference>
<feature type="transmembrane region" description="Helical" evidence="1">
    <location>
        <begin position="12"/>
        <end position="31"/>
    </location>
</feature>
<sequence>MKVDKVMRTDLISGLVVSVVGIAGFVEALRMPRFEARNADPFTVPGLTPGIVSFVIAVLGLMLVLRALAGRGASETLPIGVWPEGSVKRTLFTIATVVIYGGALFGRIPFIAATTLFVFVFTVGAEWLNPQRRMGLPVLTGWALALSLVAAFVVHYVFTVVFHVRLPG</sequence>
<feature type="transmembrane region" description="Helical" evidence="1">
    <location>
        <begin position="141"/>
        <end position="164"/>
    </location>
</feature>
<proteinExistence type="predicted"/>
<dbReference type="InterPro" id="IPR009936">
    <property type="entry name" value="DUF1468"/>
</dbReference>
<dbReference type="RefSeq" id="WP_368801860.1">
    <property type="nucleotide sequence ID" value="NZ_JAZHFV010000001.1"/>
</dbReference>
<evidence type="ECO:0000259" key="2">
    <source>
        <dbReference type="Pfam" id="PF07331"/>
    </source>
</evidence>
<keyword evidence="1" id="KW-0812">Transmembrane</keyword>
<evidence type="ECO:0000313" key="4">
    <source>
        <dbReference type="Proteomes" id="UP001559025"/>
    </source>
</evidence>
<dbReference type="Pfam" id="PF07331">
    <property type="entry name" value="TctB"/>
    <property type="match status" value="1"/>
</dbReference>
<evidence type="ECO:0000313" key="3">
    <source>
        <dbReference type="EMBL" id="MEX4006580.1"/>
    </source>
</evidence>
<name>A0ABV3WPI6_9HYPH</name>
<keyword evidence="1" id="KW-1133">Transmembrane helix</keyword>
<evidence type="ECO:0000256" key="1">
    <source>
        <dbReference type="SAM" id="Phobius"/>
    </source>
</evidence>
<gene>
    <name evidence="3" type="ORF">V1479_04645</name>
</gene>